<reference evidence="14 15" key="1">
    <citation type="journal article" date="2009" name="J. Bacteriol.">
        <title>Complete and draft genome sequences of six members of the Aquificales.</title>
        <authorList>
            <person name="Reysenbach A.L."/>
            <person name="Hamamura N."/>
            <person name="Podar M."/>
            <person name="Griffiths E."/>
            <person name="Ferreira S."/>
            <person name="Hochstein R."/>
            <person name="Heidelberg J."/>
            <person name="Johnson J."/>
            <person name="Mead D."/>
            <person name="Pohorille A."/>
            <person name="Sarmiento M."/>
            <person name="Schweighofer K."/>
            <person name="Seshadri R."/>
            <person name="Voytek M.A."/>
        </authorList>
    </citation>
    <scope>NUCLEOTIDE SEQUENCE [LARGE SCALE GENOMIC DNA]</scope>
    <source>
        <strain evidence="15">DSM 14350 / EX-H1</strain>
    </source>
</reference>
<comment type="similarity">
    <text evidence="1 12">Belongs to the thymidylate kinase family.</text>
</comment>
<evidence type="ECO:0000256" key="10">
    <source>
        <dbReference type="ARBA" id="ARBA00048743"/>
    </source>
</evidence>
<accession>C0QTF2</accession>
<dbReference type="EMBL" id="CP001230">
    <property type="protein sequence ID" value="ACO04547.1"/>
    <property type="molecule type" value="Genomic_DNA"/>
</dbReference>
<comment type="catalytic activity">
    <reaction evidence="10 12">
        <text>dTMP + ATP = dTDP + ADP</text>
        <dbReference type="Rhea" id="RHEA:13517"/>
        <dbReference type="ChEBI" id="CHEBI:30616"/>
        <dbReference type="ChEBI" id="CHEBI:58369"/>
        <dbReference type="ChEBI" id="CHEBI:63528"/>
        <dbReference type="ChEBI" id="CHEBI:456216"/>
        <dbReference type="EC" id="2.7.4.9"/>
    </reaction>
</comment>
<evidence type="ECO:0000256" key="9">
    <source>
        <dbReference type="ARBA" id="ARBA00029962"/>
    </source>
</evidence>
<dbReference type="Proteomes" id="UP000001366">
    <property type="component" value="Chromosome"/>
</dbReference>
<dbReference type="InterPro" id="IPR018095">
    <property type="entry name" value="Thymidylate_kin_CS"/>
</dbReference>
<evidence type="ECO:0000256" key="6">
    <source>
        <dbReference type="ARBA" id="ARBA00022741"/>
    </source>
</evidence>
<evidence type="ECO:0000313" key="14">
    <source>
        <dbReference type="EMBL" id="ACO04547.1"/>
    </source>
</evidence>
<dbReference type="FunFam" id="3.40.50.300:FF:000225">
    <property type="entry name" value="Thymidylate kinase"/>
    <property type="match status" value="1"/>
</dbReference>
<dbReference type="EC" id="2.7.4.9" evidence="2 12"/>
<dbReference type="GO" id="GO:0006233">
    <property type="term" value="P:dTDP biosynthetic process"/>
    <property type="evidence" value="ECO:0007669"/>
    <property type="project" value="InterPro"/>
</dbReference>
<evidence type="ECO:0000259" key="13">
    <source>
        <dbReference type="Pfam" id="PF02223"/>
    </source>
</evidence>
<dbReference type="GO" id="GO:0006227">
    <property type="term" value="P:dUDP biosynthetic process"/>
    <property type="evidence" value="ECO:0007669"/>
    <property type="project" value="TreeGrafter"/>
</dbReference>
<sequence>MILIKDEEEMRGFFITFEGIEGAGKSTQSKMLYEYLIKNGKNAVLTREPGGTDLGKKIREILLNPSKEIFPPVAELMLYEADRNIHVHNIIKPYLNRGFYVISDRFTDSTLAYQGYARGIDIELVERLNDIASEGIKPDITFIIDIPVEEGMKRIHRYREKDRIEQEGVDFHKRLREGFLRIAQKERERVVLLDGRKDKEIIFNEILEILRKRDII</sequence>
<dbReference type="GO" id="GO:0005524">
    <property type="term" value="F:ATP binding"/>
    <property type="evidence" value="ECO:0007669"/>
    <property type="project" value="UniProtKB-UniRule"/>
</dbReference>
<evidence type="ECO:0000256" key="2">
    <source>
        <dbReference type="ARBA" id="ARBA00012980"/>
    </source>
</evidence>
<dbReference type="eggNOG" id="COG0125">
    <property type="taxonomic scope" value="Bacteria"/>
</dbReference>
<evidence type="ECO:0000256" key="7">
    <source>
        <dbReference type="ARBA" id="ARBA00022777"/>
    </source>
</evidence>
<evidence type="ECO:0000256" key="5">
    <source>
        <dbReference type="ARBA" id="ARBA00022727"/>
    </source>
</evidence>
<dbReference type="HAMAP" id="MF_00165">
    <property type="entry name" value="Thymidylate_kinase"/>
    <property type="match status" value="1"/>
</dbReference>
<comment type="function">
    <text evidence="11 12">Phosphorylation of dTMP to form dTDP in both de novo and salvage pathways of dTTP synthesis.</text>
</comment>
<evidence type="ECO:0000256" key="4">
    <source>
        <dbReference type="ARBA" id="ARBA00022679"/>
    </source>
</evidence>
<dbReference type="GO" id="GO:0005829">
    <property type="term" value="C:cytosol"/>
    <property type="evidence" value="ECO:0007669"/>
    <property type="project" value="TreeGrafter"/>
</dbReference>
<dbReference type="Pfam" id="PF02223">
    <property type="entry name" value="Thymidylate_kin"/>
    <property type="match status" value="1"/>
</dbReference>
<dbReference type="PANTHER" id="PTHR10344:SF4">
    <property type="entry name" value="UMP-CMP KINASE 2, MITOCHONDRIAL"/>
    <property type="match status" value="1"/>
</dbReference>
<dbReference type="PROSITE" id="PS01331">
    <property type="entry name" value="THYMIDYLATE_KINASE"/>
    <property type="match status" value="1"/>
</dbReference>
<dbReference type="Gene3D" id="3.40.50.300">
    <property type="entry name" value="P-loop containing nucleotide triphosphate hydrolases"/>
    <property type="match status" value="1"/>
</dbReference>
<evidence type="ECO:0000256" key="12">
    <source>
        <dbReference type="HAMAP-Rule" id="MF_00165"/>
    </source>
</evidence>
<gene>
    <name evidence="12 14" type="primary">tmk</name>
    <name evidence="14" type="ordered locus">PERMA_0169</name>
</gene>
<evidence type="ECO:0000256" key="3">
    <source>
        <dbReference type="ARBA" id="ARBA00017144"/>
    </source>
</evidence>
<feature type="binding site" evidence="12">
    <location>
        <begin position="19"/>
        <end position="26"/>
    </location>
    <ligand>
        <name>ATP</name>
        <dbReference type="ChEBI" id="CHEBI:30616"/>
    </ligand>
</feature>
<dbReference type="AlphaFoldDB" id="C0QTF2"/>
<keyword evidence="4 12" id="KW-0808">Transferase</keyword>
<dbReference type="GO" id="GO:0006235">
    <property type="term" value="P:dTTP biosynthetic process"/>
    <property type="evidence" value="ECO:0007669"/>
    <property type="project" value="UniProtKB-UniRule"/>
</dbReference>
<dbReference type="GO" id="GO:0004798">
    <property type="term" value="F:dTMP kinase activity"/>
    <property type="evidence" value="ECO:0007669"/>
    <property type="project" value="UniProtKB-UniRule"/>
</dbReference>
<dbReference type="KEGG" id="pmx:PERMA_0169"/>
<dbReference type="CDD" id="cd01672">
    <property type="entry name" value="TMPK"/>
    <property type="match status" value="1"/>
</dbReference>
<dbReference type="NCBIfam" id="TIGR00041">
    <property type="entry name" value="DTMP_kinase"/>
    <property type="match status" value="1"/>
</dbReference>
<dbReference type="InterPro" id="IPR027417">
    <property type="entry name" value="P-loop_NTPase"/>
</dbReference>
<feature type="domain" description="Thymidylate kinase-like" evidence="13">
    <location>
        <begin position="17"/>
        <end position="206"/>
    </location>
</feature>
<keyword evidence="15" id="KW-1185">Reference proteome</keyword>
<dbReference type="PANTHER" id="PTHR10344">
    <property type="entry name" value="THYMIDYLATE KINASE"/>
    <property type="match status" value="1"/>
</dbReference>
<dbReference type="HOGENOM" id="CLU_049131_0_2_0"/>
<dbReference type="PaxDb" id="123214-PERMA_0169"/>
<keyword evidence="5 12" id="KW-0545">Nucleotide biosynthesis</keyword>
<protein>
    <recommendedName>
        <fullName evidence="3 12">Thymidylate kinase</fullName>
        <ecNumber evidence="2 12">2.7.4.9</ecNumber>
    </recommendedName>
    <alternativeName>
        <fullName evidence="9 12">dTMP kinase</fullName>
    </alternativeName>
</protein>
<dbReference type="STRING" id="123214.PERMA_0169"/>
<evidence type="ECO:0000256" key="11">
    <source>
        <dbReference type="ARBA" id="ARBA00057735"/>
    </source>
</evidence>
<name>C0QTF2_PERMH</name>
<dbReference type="InterPro" id="IPR039430">
    <property type="entry name" value="Thymidylate_kin-like_dom"/>
</dbReference>
<keyword evidence="6 12" id="KW-0547">Nucleotide-binding</keyword>
<dbReference type="SUPFAM" id="SSF52540">
    <property type="entry name" value="P-loop containing nucleoside triphosphate hydrolases"/>
    <property type="match status" value="1"/>
</dbReference>
<evidence type="ECO:0000313" key="15">
    <source>
        <dbReference type="Proteomes" id="UP000001366"/>
    </source>
</evidence>
<organism evidence="14 15">
    <name type="scientific">Persephonella marina (strain DSM 14350 / EX-H1)</name>
    <dbReference type="NCBI Taxonomy" id="123214"/>
    <lineage>
        <taxon>Bacteria</taxon>
        <taxon>Pseudomonadati</taxon>
        <taxon>Aquificota</taxon>
        <taxon>Aquificia</taxon>
        <taxon>Aquificales</taxon>
        <taxon>Hydrogenothermaceae</taxon>
        <taxon>Persephonella</taxon>
    </lineage>
</organism>
<keyword evidence="8 12" id="KW-0067">ATP-binding</keyword>
<keyword evidence="7 12" id="KW-0418">Kinase</keyword>
<evidence type="ECO:0000256" key="8">
    <source>
        <dbReference type="ARBA" id="ARBA00022840"/>
    </source>
</evidence>
<evidence type="ECO:0000256" key="1">
    <source>
        <dbReference type="ARBA" id="ARBA00009776"/>
    </source>
</evidence>
<proteinExistence type="inferred from homology"/>
<dbReference type="InterPro" id="IPR018094">
    <property type="entry name" value="Thymidylate_kinase"/>
</dbReference>